<feature type="region of interest" description="Disordered" evidence="1">
    <location>
        <begin position="1"/>
        <end position="21"/>
    </location>
</feature>
<proteinExistence type="predicted"/>
<evidence type="ECO:0000313" key="2">
    <source>
        <dbReference type="EMBL" id="KAK9928676.1"/>
    </source>
</evidence>
<name>A0AAW1WY38_RUBAR</name>
<sequence length="84" mass="8998">MATPLCSRSQSLASNLSSPSSATTSTLRFLQACAQLLLLAFLSPPRFQRRADHHYTITLPPPVHEPVFSSPSSILAMAAPASTF</sequence>
<dbReference type="Proteomes" id="UP001457282">
    <property type="component" value="Unassembled WGS sequence"/>
</dbReference>
<accession>A0AAW1WY38</accession>
<dbReference type="EMBL" id="JBEDUW010000005">
    <property type="protein sequence ID" value="KAK9928676.1"/>
    <property type="molecule type" value="Genomic_DNA"/>
</dbReference>
<gene>
    <name evidence="2" type="ORF">M0R45_025799</name>
</gene>
<evidence type="ECO:0000313" key="3">
    <source>
        <dbReference type="Proteomes" id="UP001457282"/>
    </source>
</evidence>
<evidence type="ECO:0000256" key="1">
    <source>
        <dbReference type="SAM" id="MobiDB-lite"/>
    </source>
</evidence>
<protein>
    <submittedName>
        <fullName evidence="2">Uncharacterized protein</fullName>
    </submittedName>
</protein>
<dbReference type="AlphaFoldDB" id="A0AAW1WY38"/>
<feature type="compositionally biased region" description="Low complexity" evidence="1">
    <location>
        <begin position="7"/>
        <end position="21"/>
    </location>
</feature>
<reference evidence="2 3" key="1">
    <citation type="journal article" date="2023" name="G3 (Bethesda)">
        <title>A chromosome-length genome assembly and annotation of blackberry (Rubus argutus, cv. 'Hillquist').</title>
        <authorList>
            <person name="Bruna T."/>
            <person name="Aryal R."/>
            <person name="Dudchenko O."/>
            <person name="Sargent D.J."/>
            <person name="Mead D."/>
            <person name="Buti M."/>
            <person name="Cavallini A."/>
            <person name="Hytonen T."/>
            <person name="Andres J."/>
            <person name="Pham M."/>
            <person name="Weisz D."/>
            <person name="Mascagni F."/>
            <person name="Usai G."/>
            <person name="Natali L."/>
            <person name="Bassil N."/>
            <person name="Fernandez G.E."/>
            <person name="Lomsadze A."/>
            <person name="Armour M."/>
            <person name="Olukolu B."/>
            <person name="Poorten T."/>
            <person name="Britton C."/>
            <person name="Davik J."/>
            <person name="Ashrafi H."/>
            <person name="Aiden E.L."/>
            <person name="Borodovsky M."/>
            <person name="Worthington M."/>
        </authorList>
    </citation>
    <scope>NUCLEOTIDE SEQUENCE [LARGE SCALE GENOMIC DNA]</scope>
    <source>
        <strain evidence="2">PI 553951</strain>
    </source>
</reference>
<keyword evidence="3" id="KW-1185">Reference proteome</keyword>
<organism evidence="2 3">
    <name type="scientific">Rubus argutus</name>
    <name type="common">Southern blackberry</name>
    <dbReference type="NCBI Taxonomy" id="59490"/>
    <lineage>
        <taxon>Eukaryota</taxon>
        <taxon>Viridiplantae</taxon>
        <taxon>Streptophyta</taxon>
        <taxon>Embryophyta</taxon>
        <taxon>Tracheophyta</taxon>
        <taxon>Spermatophyta</taxon>
        <taxon>Magnoliopsida</taxon>
        <taxon>eudicotyledons</taxon>
        <taxon>Gunneridae</taxon>
        <taxon>Pentapetalae</taxon>
        <taxon>rosids</taxon>
        <taxon>fabids</taxon>
        <taxon>Rosales</taxon>
        <taxon>Rosaceae</taxon>
        <taxon>Rosoideae</taxon>
        <taxon>Rosoideae incertae sedis</taxon>
        <taxon>Rubus</taxon>
    </lineage>
</organism>
<comment type="caution">
    <text evidence="2">The sequence shown here is derived from an EMBL/GenBank/DDBJ whole genome shotgun (WGS) entry which is preliminary data.</text>
</comment>